<name>A0ABS4SNS4_9PROT</name>
<comment type="caution">
    <text evidence="1">The sequence shown here is derived from an EMBL/GenBank/DDBJ whole genome shotgun (WGS) entry which is preliminary data.</text>
</comment>
<protein>
    <submittedName>
        <fullName evidence="1">Uncharacterized protein</fullName>
    </submittedName>
</protein>
<proteinExistence type="predicted"/>
<accession>A0ABS4SNS4</accession>
<sequence length="49" mass="5318">MQSYRQIYSLSEADADSIGSETVKTLQVLLAHALVSELYFMLPAGIGTV</sequence>
<evidence type="ECO:0000313" key="1">
    <source>
        <dbReference type="EMBL" id="MBP2294212.1"/>
    </source>
</evidence>
<gene>
    <name evidence="1" type="ORF">J2851_003998</name>
</gene>
<dbReference type="Proteomes" id="UP000781958">
    <property type="component" value="Unassembled WGS sequence"/>
</dbReference>
<evidence type="ECO:0000313" key="2">
    <source>
        <dbReference type="Proteomes" id="UP000781958"/>
    </source>
</evidence>
<reference evidence="1 2" key="1">
    <citation type="submission" date="2021-03" db="EMBL/GenBank/DDBJ databases">
        <title>Genomic Encyclopedia of Type Strains, Phase III (KMG-III): the genomes of soil and plant-associated and newly described type strains.</title>
        <authorList>
            <person name="Whitman W."/>
        </authorList>
    </citation>
    <scope>NUCLEOTIDE SEQUENCE [LARGE SCALE GENOMIC DNA]</scope>
    <source>
        <strain evidence="1 2">IMMIB AFH-6</strain>
    </source>
</reference>
<keyword evidence="2" id="KW-1185">Reference proteome</keyword>
<dbReference type="EMBL" id="JAGINP010000014">
    <property type="protein sequence ID" value="MBP2294212.1"/>
    <property type="molecule type" value="Genomic_DNA"/>
</dbReference>
<organism evidence="1 2">
    <name type="scientific">Azospirillum rugosum</name>
    <dbReference type="NCBI Taxonomy" id="416170"/>
    <lineage>
        <taxon>Bacteria</taxon>
        <taxon>Pseudomonadati</taxon>
        <taxon>Pseudomonadota</taxon>
        <taxon>Alphaproteobacteria</taxon>
        <taxon>Rhodospirillales</taxon>
        <taxon>Azospirillaceae</taxon>
        <taxon>Azospirillum</taxon>
    </lineage>
</organism>